<keyword evidence="1" id="KW-1133">Transmembrane helix</keyword>
<dbReference type="AlphaFoldDB" id="A0A3A1YUL2"/>
<keyword evidence="1" id="KW-0812">Transmembrane</keyword>
<keyword evidence="1" id="KW-0472">Membrane</keyword>
<dbReference type="EMBL" id="NQYH01000004">
    <property type="protein sequence ID" value="RIY41245.1"/>
    <property type="molecule type" value="Genomic_DNA"/>
</dbReference>
<evidence type="ECO:0000313" key="3">
    <source>
        <dbReference type="Proteomes" id="UP000266206"/>
    </source>
</evidence>
<proteinExistence type="predicted"/>
<protein>
    <recommendedName>
        <fullName evidence="4">DUF4175 domain-containing protein</fullName>
    </recommendedName>
</protein>
<feature type="transmembrane region" description="Helical" evidence="1">
    <location>
        <begin position="44"/>
        <end position="63"/>
    </location>
</feature>
<gene>
    <name evidence="2" type="ORF">CJP73_06840</name>
</gene>
<feature type="transmembrane region" description="Helical" evidence="1">
    <location>
        <begin position="21"/>
        <end position="38"/>
    </location>
</feature>
<name>A0A3A1YUL2_9BURK</name>
<evidence type="ECO:0000256" key="1">
    <source>
        <dbReference type="SAM" id="Phobius"/>
    </source>
</evidence>
<dbReference type="Proteomes" id="UP000266206">
    <property type="component" value="Unassembled WGS sequence"/>
</dbReference>
<sequence length="76" mass="8570">MSSQPLSSTQPRPRVHVWRTPVLLGILTCFGLLSALLGSGIWNVFSWIAMAIPLLVGAGFWIFPRNKTRTVQHRRQ</sequence>
<reference evidence="2 3" key="1">
    <citation type="submission" date="2017-08" db="EMBL/GenBank/DDBJ databases">
        <title>Pusillimonas indicus sp. nov., a member of the family Alcaligenaceae isolated from surface seawater.</title>
        <authorList>
            <person name="Li J."/>
        </authorList>
    </citation>
    <scope>NUCLEOTIDE SEQUENCE [LARGE SCALE GENOMIC DNA]</scope>
    <source>
        <strain evidence="2 3">L52-1-41</strain>
    </source>
</reference>
<evidence type="ECO:0008006" key="4">
    <source>
        <dbReference type="Google" id="ProtNLM"/>
    </source>
</evidence>
<dbReference type="OrthoDB" id="8659549at2"/>
<evidence type="ECO:0000313" key="2">
    <source>
        <dbReference type="EMBL" id="RIY41245.1"/>
    </source>
</evidence>
<accession>A0A3A1YUL2</accession>
<organism evidence="2 3">
    <name type="scientific">Neopusillimonas maritima</name>
    <dbReference type="NCBI Taxonomy" id="2026239"/>
    <lineage>
        <taxon>Bacteria</taxon>
        <taxon>Pseudomonadati</taxon>
        <taxon>Pseudomonadota</taxon>
        <taxon>Betaproteobacteria</taxon>
        <taxon>Burkholderiales</taxon>
        <taxon>Alcaligenaceae</taxon>
        <taxon>Neopusillimonas</taxon>
    </lineage>
</organism>
<comment type="caution">
    <text evidence="2">The sequence shown here is derived from an EMBL/GenBank/DDBJ whole genome shotgun (WGS) entry which is preliminary data.</text>
</comment>